<sequence length="229" mass="26573">MPNDYRSISQAVNSGVPSLGSIRRSDAELAKEVIIEFISDFVQFLNVGKTMNASQIKQTSVLVLQYFPHLNLADFKVFFEKMKVGHFGKFYDSIDGQLILSKLEEYNQERMNTVESANLEAHKRFKKYGYDPLAKKTKAEEDEEKQRSDLPRMIEVMKSALGEKKQIQEAPKQTISTAKDITQRWLRQFDNLFNGKFGKVVAGMRFLVFGEKRYNLETFMERKFNNLEN</sequence>
<reference evidence="1 2" key="1">
    <citation type="submission" date="2019-03" db="EMBL/GenBank/DDBJ databases">
        <title>Genomic Encyclopedia of Archaeal and Bacterial Type Strains, Phase II (KMG-II): from individual species to whole genera.</title>
        <authorList>
            <person name="Goeker M."/>
        </authorList>
    </citation>
    <scope>NUCLEOTIDE SEQUENCE [LARGE SCALE GENOMIC DNA]</scope>
    <source>
        <strain evidence="1 2">DSM 28353</strain>
    </source>
</reference>
<accession>A0A4R6WHE4</accession>
<dbReference type="InterPro" id="IPR046573">
    <property type="entry name" value="DUF6633"/>
</dbReference>
<gene>
    <name evidence="1" type="ORF">CLV99_0997</name>
</gene>
<proteinExistence type="predicted"/>
<protein>
    <submittedName>
        <fullName evidence="1">Uncharacterized protein</fullName>
    </submittedName>
</protein>
<name>A0A4R6WHE4_9SPHI</name>
<dbReference type="AlphaFoldDB" id="A0A4R6WHE4"/>
<evidence type="ECO:0000313" key="1">
    <source>
        <dbReference type="EMBL" id="TDQ79554.1"/>
    </source>
</evidence>
<keyword evidence="2" id="KW-1185">Reference proteome</keyword>
<dbReference type="Proteomes" id="UP000295292">
    <property type="component" value="Unassembled WGS sequence"/>
</dbReference>
<dbReference type="EMBL" id="SNYV01000011">
    <property type="protein sequence ID" value="TDQ79554.1"/>
    <property type="molecule type" value="Genomic_DNA"/>
</dbReference>
<dbReference type="Pfam" id="PF20338">
    <property type="entry name" value="DUF6633"/>
    <property type="match status" value="1"/>
</dbReference>
<evidence type="ECO:0000313" key="2">
    <source>
        <dbReference type="Proteomes" id="UP000295292"/>
    </source>
</evidence>
<comment type="caution">
    <text evidence="1">The sequence shown here is derived from an EMBL/GenBank/DDBJ whole genome shotgun (WGS) entry which is preliminary data.</text>
</comment>
<organism evidence="1 2">
    <name type="scientific">Sphingobacterium yanglingense</name>
    <dbReference type="NCBI Taxonomy" id="1437280"/>
    <lineage>
        <taxon>Bacteria</taxon>
        <taxon>Pseudomonadati</taxon>
        <taxon>Bacteroidota</taxon>
        <taxon>Sphingobacteriia</taxon>
        <taxon>Sphingobacteriales</taxon>
        <taxon>Sphingobacteriaceae</taxon>
        <taxon>Sphingobacterium</taxon>
    </lineage>
</organism>